<dbReference type="Proteomes" id="UP000060787">
    <property type="component" value="Chromosome"/>
</dbReference>
<gene>
    <name evidence="1" type="ORF">LA76x_2731</name>
</gene>
<dbReference type="EMBL" id="CP011129">
    <property type="protein sequence ID" value="ALN80861.1"/>
    <property type="molecule type" value="Genomic_DNA"/>
</dbReference>
<evidence type="ECO:0000313" key="1">
    <source>
        <dbReference type="EMBL" id="ALN80861.1"/>
    </source>
</evidence>
<dbReference type="KEGG" id="lab:LA76x_2731"/>
<sequence>MWQFQTIRNPSEALLWFSDGLPIDSWRGGQGVSSRLIVDGEGFLDVTDFQNGFPFGPVMDFIDFNGADFDYTPNPSASFELYLPGDGSFTATAAATGVSRSGQLKPLPVVAAADAAYLDRMIADKYVPYQDIPDAPGKSFAQIAALGAQLFPFSPYSFQLAMSIYDWTTASFTRLVFMKIFEYTGMSQSPLPLDQDSIATAIWESNWNTYNPGNADYMNSFMMTPASSLADVQSQLAAVATQLQQFSDVENRLLAAAYQSMPRTSIVDQPQLFSGQMDIYQLGMEHFGIEFLQCPLNAGPDTVPLQIDFNQAIADYIRPGDTITTKMVWSFGSSMSEAMQYQNGIVLVANPPDGAWVWDAASYITPLSDDPDKIEYTFAPGTSFLVQSVEQTQNNGVDVWVITLLVSGA</sequence>
<name>A0A0S2FBN8_LYSAN</name>
<dbReference type="PATRIC" id="fig|84531.8.peg.2743"/>
<proteinExistence type="predicted"/>
<dbReference type="eggNOG" id="ENOG5031913">
    <property type="taxonomic scope" value="Bacteria"/>
</dbReference>
<dbReference type="AlphaFoldDB" id="A0A0S2FBN8"/>
<keyword evidence="2" id="KW-1185">Reference proteome</keyword>
<organism evidence="1 2">
    <name type="scientific">Lysobacter antibioticus</name>
    <dbReference type="NCBI Taxonomy" id="84531"/>
    <lineage>
        <taxon>Bacteria</taxon>
        <taxon>Pseudomonadati</taxon>
        <taxon>Pseudomonadota</taxon>
        <taxon>Gammaproteobacteria</taxon>
        <taxon>Lysobacterales</taxon>
        <taxon>Lysobacteraceae</taxon>
        <taxon>Lysobacter</taxon>
    </lineage>
</organism>
<reference evidence="1 2" key="1">
    <citation type="journal article" date="2015" name="BMC Genomics">
        <title>Comparative genomics and metabolic profiling of the genus Lysobacter.</title>
        <authorList>
            <person name="de Bruijn I."/>
            <person name="Cheng X."/>
            <person name="de Jager V."/>
            <person name="Exposito R.G."/>
            <person name="Watrous J."/>
            <person name="Patel N."/>
            <person name="Postma J."/>
            <person name="Dorrestein P.C."/>
            <person name="Kobayashi D."/>
            <person name="Raaijmakers J.M."/>
        </authorList>
    </citation>
    <scope>NUCLEOTIDE SEQUENCE [LARGE SCALE GENOMIC DNA]</scope>
    <source>
        <strain evidence="1 2">76</strain>
    </source>
</reference>
<accession>A0A0S2FBN8</accession>
<dbReference type="RefSeq" id="WP_057918064.1">
    <property type="nucleotide sequence ID" value="NZ_CP011129.1"/>
</dbReference>
<evidence type="ECO:0000313" key="2">
    <source>
        <dbReference type="Proteomes" id="UP000060787"/>
    </source>
</evidence>
<protein>
    <submittedName>
        <fullName evidence="1">Uncharacterized protein</fullName>
    </submittedName>
</protein>